<accession>A0ACC6MJJ7</accession>
<name>A0ACC6MJJ7_MYCPF</name>
<reference evidence="1 2" key="1">
    <citation type="journal article" date="2021" name="Chemosphere">
        <title>Bioballs carrying a syntrophic Rhodococcus and Mycolicibacterium consortium for simultaneous sorption and biodegradation of fuel oil in contaminated freshwater.</title>
        <authorList>
            <person name="Naloka K."/>
            <person name="Polrit D."/>
            <person name="Muangchinda C."/>
            <person name="Thoetkiattikul H."/>
            <person name="Pinyakong O."/>
        </authorList>
    </citation>
    <scope>NUCLEOTIDE SEQUENCE [LARGE SCALE GENOMIC DNA]</scope>
    <source>
        <strain evidence="1 2">J101</strain>
    </source>
</reference>
<gene>
    <name evidence="1" type="ORF">OHX15_17055</name>
</gene>
<dbReference type="Proteomes" id="UP001289645">
    <property type="component" value="Unassembled WGS sequence"/>
</dbReference>
<comment type="caution">
    <text evidence="1">The sequence shown here is derived from an EMBL/GenBank/DDBJ whole genome shotgun (WGS) entry which is preliminary data.</text>
</comment>
<organism evidence="1 2">
    <name type="scientific">Mycolicibacterium parafortuitum</name>
    <name type="common">Mycobacterium parafortuitum</name>
    <dbReference type="NCBI Taxonomy" id="39692"/>
    <lineage>
        <taxon>Bacteria</taxon>
        <taxon>Bacillati</taxon>
        <taxon>Actinomycetota</taxon>
        <taxon>Actinomycetes</taxon>
        <taxon>Mycobacteriales</taxon>
        <taxon>Mycobacteriaceae</taxon>
        <taxon>Mycolicibacterium</taxon>
    </lineage>
</organism>
<dbReference type="EMBL" id="JAOXLN010000017">
    <property type="protein sequence ID" value="MDZ5087099.1"/>
    <property type="molecule type" value="Genomic_DNA"/>
</dbReference>
<evidence type="ECO:0000313" key="2">
    <source>
        <dbReference type="Proteomes" id="UP001289645"/>
    </source>
</evidence>
<sequence length="465" mass="51720">MMAKRSPLVIGAGPAGLTAALQLIKGGVTPQIVEASANVGGLARTPADGDWRVDAGGHRFFTQNEAVSDMWRALLPTDQWTVVPRRSAMLIAGQFVRYPLRGRDLLVQCGVRNGLRGLGSLMWARMSTGPRVSNDLTSFRDWGTYQFGRRWYETFFDGYVRKTWLTEPSEIASDWANQRIKPIDWRPRPDVSLDTTDVFRYPRRGPGQLWEAAADALKAAGAAPVLGAEVVKAQFDGKGWTVTLRDGRTVRGDAVFSSMPLQNLIQALDPAPPQHIRGIASRLRHRGLITVAVALRTRYDIPFNWVYTPGPEFGCGRIQNYGRWSAGLAPAGWNGTHLGFEYFVDGVSGLWDADDNEMIRHVSADLHAIGCGGSEIEHIMVTHSQYAYPVHDASRERSVQRIRDHLAANYPALYPMGRNGTHHYDNQDHAMLSAMHSVEKYFGADIDPWQANTNRRYHESGLING</sequence>
<evidence type="ECO:0000313" key="1">
    <source>
        <dbReference type="EMBL" id="MDZ5087099.1"/>
    </source>
</evidence>
<keyword evidence="2" id="KW-1185">Reference proteome</keyword>
<proteinExistence type="predicted"/>
<protein>
    <submittedName>
        <fullName evidence="1">FAD-dependent oxidoreductase</fullName>
    </submittedName>
</protein>